<dbReference type="InterPro" id="IPR009991">
    <property type="entry name" value="DCTN3"/>
</dbReference>
<dbReference type="PANTHER" id="PTHR28360:SF1">
    <property type="entry name" value="DYNACTIN SUBUNIT 3"/>
    <property type="match status" value="1"/>
</dbReference>
<dbReference type="PANTHER" id="PTHR28360">
    <property type="entry name" value="DYNACTIN SUBUNIT 3"/>
    <property type="match status" value="1"/>
</dbReference>
<dbReference type="Pfam" id="PF07426">
    <property type="entry name" value="Dynactin_p22"/>
    <property type="match status" value="1"/>
</dbReference>
<dbReference type="AlphaFoldDB" id="A0A6B2E7H9"/>
<name>A0A6B2E7H9_9DIPT</name>
<organism evidence="2">
    <name type="scientific">Phlebotomus kandelakii</name>
    <dbReference type="NCBI Taxonomy" id="1109342"/>
    <lineage>
        <taxon>Eukaryota</taxon>
        <taxon>Metazoa</taxon>
        <taxon>Ecdysozoa</taxon>
        <taxon>Arthropoda</taxon>
        <taxon>Hexapoda</taxon>
        <taxon>Insecta</taxon>
        <taxon>Pterygota</taxon>
        <taxon>Neoptera</taxon>
        <taxon>Endopterygota</taxon>
        <taxon>Diptera</taxon>
        <taxon>Nematocera</taxon>
        <taxon>Psychodoidea</taxon>
        <taxon>Psychodidae</taxon>
        <taxon>Phlebotomus</taxon>
        <taxon>Larroussius</taxon>
    </lineage>
</organism>
<proteinExistence type="predicted"/>
<accession>A0A6B2E7H9</accession>
<protein>
    <submittedName>
        <fullName evidence="2">Putative dynactin subunit p22</fullName>
    </submittedName>
</protein>
<evidence type="ECO:0000256" key="1">
    <source>
        <dbReference type="SAM" id="Coils"/>
    </source>
</evidence>
<reference evidence="2" key="1">
    <citation type="submission" date="2019-10" db="EMBL/GenBank/DDBJ databases">
        <title>Short sand fly seasons in Tbilisi, Georgia, hinder development of host immunity to saliva of the visceral leishmaniasis vector Phlebotomus kandelakii.</title>
        <authorList>
            <person name="Oliveira F."/>
            <person name="Giorgobiani E."/>
            <person name="Guimaraes-Costa A.B."/>
            <person name="Abdeladhim M."/>
            <person name="Oristian J."/>
            <person name="Tskhvaradze L."/>
            <person name="Tsertsvadze N."/>
            <person name="Zakalashvili M."/>
            <person name="Valenzuela J.G."/>
            <person name="Kamhawi S."/>
        </authorList>
    </citation>
    <scope>NUCLEOTIDE SEQUENCE</scope>
    <source>
        <strain evidence="2">Wild-capture in Tbilisi</strain>
        <tissue evidence="2">Salivary glands</tissue>
    </source>
</reference>
<evidence type="ECO:0000313" key="2">
    <source>
        <dbReference type="EMBL" id="NBJ59121.1"/>
    </source>
</evidence>
<dbReference type="GO" id="GO:0061640">
    <property type="term" value="P:cytoskeleton-dependent cytokinesis"/>
    <property type="evidence" value="ECO:0007669"/>
    <property type="project" value="InterPro"/>
</dbReference>
<feature type="coiled-coil region" evidence="1">
    <location>
        <begin position="158"/>
        <end position="185"/>
    </location>
</feature>
<sequence length="188" mass="21262">MEALNVLEKRVDALNDLLGPLPDEETSIKGGENLTESLTSAHTLLTSALNGRDNIVEALNRTEELETYLDPNFLDDKQDVKAQEVYINTIATELAGNFEMLEKIKSLEPTLGAEYFSDIPDATDKLKTLSNATSEQKDQSEMIEQSIILAIQRYGEIQRDLKESLKKMNERMDELEQRLTKKKKDVDV</sequence>
<dbReference type="EMBL" id="GIFK01001418">
    <property type="protein sequence ID" value="NBJ59121.1"/>
    <property type="molecule type" value="Transcribed_RNA"/>
</dbReference>
<dbReference type="GO" id="GO:0005869">
    <property type="term" value="C:dynactin complex"/>
    <property type="evidence" value="ECO:0007669"/>
    <property type="project" value="InterPro"/>
</dbReference>
<keyword evidence="1" id="KW-0175">Coiled coil</keyword>